<sequence length="160" mass="16929">MSSSLLLMEPLGGSFGRFLPACRTTWCGGTFCTKGETIGSGCAPQVVAAGSFGLPGSCGPSLACITPDNWGLLSRCLFDERRGWLLLSQGILTMGQALSLLLGLLSVDHEEAPSMKPGCATHRFLLSISLSPGGEPAFVARLPVVLSRWLGVIRYYLLLP</sequence>
<name>A0A438FQ63_VITVI</name>
<evidence type="ECO:0000313" key="2">
    <source>
        <dbReference type="Proteomes" id="UP000288805"/>
    </source>
</evidence>
<organism evidence="1 2">
    <name type="scientific">Vitis vinifera</name>
    <name type="common">Grape</name>
    <dbReference type="NCBI Taxonomy" id="29760"/>
    <lineage>
        <taxon>Eukaryota</taxon>
        <taxon>Viridiplantae</taxon>
        <taxon>Streptophyta</taxon>
        <taxon>Embryophyta</taxon>
        <taxon>Tracheophyta</taxon>
        <taxon>Spermatophyta</taxon>
        <taxon>Magnoliopsida</taxon>
        <taxon>eudicotyledons</taxon>
        <taxon>Gunneridae</taxon>
        <taxon>Pentapetalae</taxon>
        <taxon>rosids</taxon>
        <taxon>Vitales</taxon>
        <taxon>Vitaceae</taxon>
        <taxon>Viteae</taxon>
        <taxon>Vitis</taxon>
    </lineage>
</organism>
<protein>
    <submittedName>
        <fullName evidence="1">Uncharacterized protein</fullName>
    </submittedName>
</protein>
<dbReference type="Proteomes" id="UP000288805">
    <property type="component" value="Unassembled WGS sequence"/>
</dbReference>
<dbReference type="EMBL" id="QGNW01000788">
    <property type="protein sequence ID" value="RVW62085.1"/>
    <property type="molecule type" value="Genomic_DNA"/>
</dbReference>
<reference evidence="1 2" key="1">
    <citation type="journal article" date="2018" name="PLoS Genet.">
        <title>Population sequencing reveals clonal diversity and ancestral inbreeding in the grapevine cultivar Chardonnay.</title>
        <authorList>
            <person name="Roach M.J."/>
            <person name="Johnson D.L."/>
            <person name="Bohlmann J."/>
            <person name="van Vuuren H.J."/>
            <person name="Jones S.J."/>
            <person name="Pretorius I.S."/>
            <person name="Schmidt S.A."/>
            <person name="Borneman A.R."/>
        </authorList>
    </citation>
    <scope>NUCLEOTIDE SEQUENCE [LARGE SCALE GENOMIC DNA]</scope>
    <source>
        <strain evidence="2">cv. Chardonnay</strain>
        <tissue evidence="1">Leaf</tissue>
    </source>
</reference>
<gene>
    <name evidence="1" type="ORF">CK203_058944</name>
</gene>
<comment type="caution">
    <text evidence="1">The sequence shown here is derived from an EMBL/GenBank/DDBJ whole genome shotgun (WGS) entry which is preliminary data.</text>
</comment>
<evidence type="ECO:0000313" key="1">
    <source>
        <dbReference type="EMBL" id="RVW62085.1"/>
    </source>
</evidence>
<accession>A0A438FQ63</accession>
<proteinExistence type="predicted"/>
<dbReference type="AlphaFoldDB" id="A0A438FQ63"/>